<dbReference type="PRINTS" id="PR00080">
    <property type="entry name" value="SDRFAMILY"/>
</dbReference>
<keyword evidence="4" id="KW-1185">Reference proteome</keyword>
<organism evidence="3 4">
    <name type="scientific">Microbacterium profundi</name>
    <dbReference type="NCBI Taxonomy" id="450380"/>
    <lineage>
        <taxon>Bacteria</taxon>
        <taxon>Bacillati</taxon>
        <taxon>Actinomycetota</taxon>
        <taxon>Actinomycetes</taxon>
        <taxon>Micrococcales</taxon>
        <taxon>Microbacteriaceae</taxon>
        <taxon>Microbacterium</taxon>
    </lineage>
</organism>
<dbReference type="EMBL" id="JBFBMH010000052">
    <property type="protein sequence ID" value="MEW1976753.1"/>
    <property type="molecule type" value="Genomic_DNA"/>
</dbReference>
<gene>
    <name evidence="3" type="ORF">AB0301_17020</name>
</gene>
<dbReference type="GO" id="GO:0047936">
    <property type="term" value="F:glucose 1-dehydrogenase [NAD(P)+] activity"/>
    <property type="evidence" value="ECO:0007669"/>
    <property type="project" value="UniProtKB-EC"/>
</dbReference>
<comment type="similarity">
    <text evidence="1">Belongs to the short-chain dehydrogenases/reductases (SDR) family.</text>
</comment>
<evidence type="ECO:0000313" key="4">
    <source>
        <dbReference type="Proteomes" id="UP001553715"/>
    </source>
</evidence>
<dbReference type="EC" id="1.1.1.47" evidence="3"/>
<dbReference type="RefSeq" id="WP_366233563.1">
    <property type="nucleotide sequence ID" value="NZ_JBFBMH010000052.1"/>
</dbReference>
<sequence>MRFTDRVYVVTGAGSGIGEAAAKKLAADDASVIVADFDTAGGERVVQEIEAAGGKAAFVKVDVAQEADAQTLVDFAVSTYGRLDGAVNNAGVGQPVQRIHEMDTAAWDRIHSVDLRGVFLCMRAQLVHFLANGGGVIVNTASGAGLKAAPGQGSYVAAKHGVIGLTKQAAIEYVTDNIRVNAVAPGLVATPQFRSYPQADQEMYAAMQPGGRPAEPEEIANAMAWLLSDEASFVSGETLLVDAAQSQK</sequence>
<dbReference type="CDD" id="cd05233">
    <property type="entry name" value="SDR_c"/>
    <property type="match status" value="1"/>
</dbReference>
<comment type="caution">
    <text evidence="3">The sequence shown here is derived from an EMBL/GenBank/DDBJ whole genome shotgun (WGS) entry which is preliminary data.</text>
</comment>
<dbReference type="InterPro" id="IPR036291">
    <property type="entry name" value="NAD(P)-bd_dom_sf"/>
</dbReference>
<evidence type="ECO:0000256" key="2">
    <source>
        <dbReference type="ARBA" id="ARBA00023002"/>
    </source>
</evidence>
<dbReference type="NCBIfam" id="NF005559">
    <property type="entry name" value="PRK07231.1"/>
    <property type="match status" value="1"/>
</dbReference>
<dbReference type="InterPro" id="IPR002347">
    <property type="entry name" value="SDR_fam"/>
</dbReference>
<accession>A0ABV3LLK7</accession>
<dbReference type="PANTHER" id="PTHR24321">
    <property type="entry name" value="DEHYDROGENASES, SHORT CHAIN"/>
    <property type="match status" value="1"/>
</dbReference>
<dbReference type="PRINTS" id="PR00081">
    <property type="entry name" value="GDHRDH"/>
</dbReference>
<protein>
    <submittedName>
        <fullName evidence="3">Glucose 1-dehydrogenase</fullName>
        <ecNumber evidence="3">1.1.1.47</ecNumber>
    </submittedName>
</protein>
<evidence type="ECO:0000256" key="1">
    <source>
        <dbReference type="ARBA" id="ARBA00006484"/>
    </source>
</evidence>
<dbReference type="SUPFAM" id="SSF51735">
    <property type="entry name" value="NAD(P)-binding Rossmann-fold domains"/>
    <property type="match status" value="1"/>
</dbReference>
<name>A0ABV3LLK7_9MICO</name>
<dbReference type="PROSITE" id="PS00061">
    <property type="entry name" value="ADH_SHORT"/>
    <property type="match status" value="1"/>
</dbReference>
<dbReference type="Gene3D" id="3.40.50.720">
    <property type="entry name" value="NAD(P)-binding Rossmann-like Domain"/>
    <property type="match status" value="1"/>
</dbReference>
<dbReference type="InterPro" id="IPR020904">
    <property type="entry name" value="Sc_DH/Rdtase_CS"/>
</dbReference>
<evidence type="ECO:0000313" key="3">
    <source>
        <dbReference type="EMBL" id="MEW1976753.1"/>
    </source>
</evidence>
<dbReference type="Proteomes" id="UP001553715">
    <property type="component" value="Unassembled WGS sequence"/>
</dbReference>
<proteinExistence type="inferred from homology"/>
<keyword evidence="2 3" id="KW-0560">Oxidoreductase</keyword>
<dbReference type="Pfam" id="PF13561">
    <property type="entry name" value="adh_short_C2"/>
    <property type="match status" value="1"/>
</dbReference>
<reference evidence="3 4" key="1">
    <citation type="submission" date="2024-06" db="EMBL/GenBank/DDBJ databases">
        <title>The Natural Products Discovery Center: Release of the First 8490 Sequenced Strains for Exploring Actinobacteria Biosynthetic Diversity.</title>
        <authorList>
            <person name="Kalkreuter E."/>
            <person name="Kautsar S.A."/>
            <person name="Yang D."/>
            <person name="Bader C.D."/>
            <person name="Teijaro C.N."/>
            <person name="Fluegel L."/>
            <person name="Davis C.M."/>
            <person name="Simpson J.R."/>
            <person name="Lauterbach L."/>
            <person name="Steele A.D."/>
            <person name="Gui C."/>
            <person name="Meng S."/>
            <person name="Li G."/>
            <person name="Viehrig K."/>
            <person name="Ye F."/>
            <person name="Su P."/>
            <person name="Kiefer A.F."/>
            <person name="Nichols A."/>
            <person name="Cepeda A.J."/>
            <person name="Yan W."/>
            <person name="Fan B."/>
            <person name="Jiang Y."/>
            <person name="Adhikari A."/>
            <person name="Zheng C.-J."/>
            <person name="Schuster L."/>
            <person name="Cowan T.M."/>
            <person name="Smanski M.J."/>
            <person name="Chevrette M.G."/>
            <person name="De Carvalho L.P.S."/>
            <person name="Shen B."/>
        </authorList>
    </citation>
    <scope>NUCLEOTIDE SEQUENCE [LARGE SCALE GENOMIC DNA]</scope>
    <source>
        <strain evidence="3 4">NPDC077434</strain>
    </source>
</reference>
<dbReference type="PANTHER" id="PTHR24321:SF8">
    <property type="entry name" value="ESTRADIOL 17-BETA-DEHYDROGENASE 8-RELATED"/>
    <property type="match status" value="1"/>
</dbReference>